<protein>
    <recommendedName>
        <fullName evidence="3">Methyltransferase</fullName>
        <ecNumber evidence="3">2.1.1.-</ecNumber>
    </recommendedName>
</protein>
<comment type="caution">
    <text evidence="5">The sequence shown here is derived from an EMBL/GenBank/DDBJ whole genome shotgun (WGS) entry which is preliminary data.</text>
</comment>
<keyword evidence="1" id="KW-0489">Methyltransferase</keyword>
<dbReference type="GO" id="GO:0008170">
    <property type="term" value="F:N-methyltransferase activity"/>
    <property type="evidence" value="ECO:0007669"/>
    <property type="project" value="InterPro"/>
</dbReference>
<organism evidence="5 6">
    <name type="scientific">Candidatus Yanofskybacteria bacterium RIFCSPLOWO2_01_FULL_42_49</name>
    <dbReference type="NCBI Taxonomy" id="1802694"/>
    <lineage>
        <taxon>Bacteria</taxon>
        <taxon>Candidatus Yanofskyibacteriota</taxon>
    </lineage>
</organism>
<dbReference type="Pfam" id="PF01555">
    <property type="entry name" value="N6_N4_Mtase"/>
    <property type="match status" value="1"/>
</dbReference>
<evidence type="ECO:0000313" key="6">
    <source>
        <dbReference type="Proteomes" id="UP000178227"/>
    </source>
</evidence>
<dbReference type="PIRSF" id="PIRSF036758">
    <property type="entry name" value="Aden_M_ParB"/>
    <property type="match status" value="1"/>
</dbReference>
<accession>A0A1F8GE42</accession>
<dbReference type="InterPro" id="IPR029063">
    <property type="entry name" value="SAM-dependent_MTases_sf"/>
</dbReference>
<name>A0A1F8GE42_9BACT</name>
<evidence type="ECO:0000259" key="4">
    <source>
        <dbReference type="SMART" id="SM00470"/>
    </source>
</evidence>
<dbReference type="GO" id="GO:0032259">
    <property type="term" value="P:methylation"/>
    <property type="evidence" value="ECO:0007669"/>
    <property type="project" value="UniProtKB-KW"/>
</dbReference>
<comment type="similarity">
    <text evidence="3">Belongs to the N(4)/N(6)-methyltransferase family.</text>
</comment>
<dbReference type="SUPFAM" id="SSF53335">
    <property type="entry name" value="S-adenosyl-L-methionine-dependent methyltransferases"/>
    <property type="match status" value="1"/>
</dbReference>
<dbReference type="Gene3D" id="3.90.1530.10">
    <property type="entry name" value="Conserved hypothetical protein from pyrococcus furiosus pfu- 392566-001, ParB domain"/>
    <property type="match status" value="1"/>
</dbReference>
<dbReference type="InterPro" id="IPR015840">
    <property type="entry name" value="DNA_MeTrfase_ParB"/>
</dbReference>
<dbReference type="AlphaFoldDB" id="A0A1F8GE42"/>
<dbReference type="EMBL" id="MGKI01000009">
    <property type="protein sequence ID" value="OGN22729.1"/>
    <property type="molecule type" value="Genomic_DNA"/>
</dbReference>
<dbReference type="InterPro" id="IPR036086">
    <property type="entry name" value="ParB/Sulfiredoxin_sf"/>
</dbReference>
<dbReference type="EC" id="2.1.1.-" evidence="3"/>
<dbReference type="InterPro" id="IPR003115">
    <property type="entry name" value="ParB_N"/>
</dbReference>
<reference evidence="5 6" key="1">
    <citation type="journal article" date="2016" name="Nat. Commun.">
        <title>Thousands of microbial genomes shed light on interconnected biogeochemical processes in an aquifer system.</title>
        <authorList>
            <person name="Anantharaman K."/>
            <person name="Brown C.T."/>
            <person name="Hug L.A."/>
            <person name="Sharon I."/>
            <person name="Castelle C.J."/>
            <person name="Probst A.J."/>
            <person name="Thomas B.C."/>
            <person name="Singh A."/>
            <person name="Wilkins M.J."/>
            <person name="Karaoz U."/>
            <person name="Brodie E.L."/>
            <person name="Williams K.H."/>
            <person name="Hubbard S.S."/>
            <person name="Banfield J.F."/>
        </authorList>
    </citation>
    <scope>NUCLEOTIDE SEQUENCE [LARGE SCALE GENOMIC DNA]</scope>
</reference>
<dbReference type="SUPFAM" id="SSF110849">
    <property type="entry name" value="ParB/Sulfiredoxin"/>
    <property type="match status" value="1"/>
</dbReference>
<evidence type="ECO:0000256" key="2">
    <source>
        <dbReference type="ARBA" id="ARBA00022679"/>
    </source>
</evidence>
<keyword evidence="2" id="KW-0808">Transferase</keyword>
<dbReference type="InterPro" id="IPR001091">
    <property type="entry name" value="RM_Methyltransferase"/>
</dbReference>
<sequence>MVKLQWYTQRRRVDDLIPYEKNPRKISPKQINDLKRSLRKFNLVEIPAIDTNNKVIAGHQRLKVLQLLGRGEEEIEVRVPNRKLTQEEFQGYLISSNAVGGEWDFDKLKCFDLNLLKISGLDDDLLSKIWDQNLRAEDDDFDVEKELSKIKIPKTKLGDIILMGPHKLICGDSTDPAVLKRLFGKEKAAMIYSDPVYNLKVNYNSGLGGKQNYGGTVNDSRSDVEYGEFIKKSLVNALSVAEDNVHVFYWSDQTYIWLIQQLYRELGIENKRVCLWVKNSQNPVPGVAFNKCYEPCTYGIKGKPYIAKAIQNLNEVLNKEITTGNALIEETLDHLDLWLVKRLPGQRYEHATSKPPKLHEKAIRRCTKPGDIILDSFSGSASTMIAADQLKRKVYAVELEPIFCDLAIKRYEAMTKNKVKVIR</sequence>
<dbReference type="PRINTS" id="PR00508">
    <property type="entry name" value="S21N4MTFRASE"/>
</dbReference>
<proteinExistence type="inferred from homology"/>
<evidence type="ECO:0000256" key="3">
    <source>
        <dbReference type="RuleBase" id="RU362026"/>
    </source>
</evidence>
<dbReference type="SMART" id="SM00470">
    <property type="entry name" value="ParB"/>
    <property type="match status" value="1"/>
</dbReference>
<evidence type="ECO:0000256" key="1">
    <source>
        <dbReference type="ARBA" id="ARBA00022603"/>
    </source>
</evidence>
<dbReference type="STRING" id="1802694.A2918_01260"/>
<feature type="domain" description="ParB-like N-terminal" evidence="4">
    <location>
        <begin position="9"/>
        <end position="97"/>
    </location>
</feature>
<dbReference type="GO" id="GO:0003677">
    <property type="term" value="F:DNA binding"/>
    <property type="evidence" value="ECO:0007669"/>
    <property type="project" value="InterPro"/>
</dbReference>
<dbReference type="Proteomes" id="UP000178227">
    <property type="component" value="Unassembled WGS sequence"/>
</dbReference>
<dbReference type="Gene3D" id="3.40.50.150">
    <property type="entry name" value="Vaccinia Virus protein VP39"/>
    <property type="match status" value="1"/>
</dbReference>
<dbReference type="InterPro" id="IPR002941">
    <property type="entry name" value="DNA_methylase_N4/N6"/>
</dbReference>
<gene>
    <name evidence="5" type="ORF">A2918_01260</name>
</gene>
<evidence type="ECO:0000313" key="5">
    <source>
        <dbReference type="EMBL" id="OGN22729.1"/>
    </source>
</evidence>